<accession>A0A1X9MFB1</accession>
<sequence>MTNKERIQKAKDELIEWISMHDGIVPSEDLPEYEKEIEERQWFIKQAEKVEELEETVRIYKLSDELVKEQSNKVKHLFPLENTVGYGQLCDKVLELSEEKSFFVKAFAEKIMEEE</sequence>
<dbReference type="Proteomes" id="UP000193006">
    <property type="component" value="Chromosome"/>
</dbReference>
<keyword evidence="2" id="KW-1185">Reference proteome</keyword>
<dbReference type="EMBL" id="CP020814">
    <property type="protein sequence ID" value="ARK32145.1"/>
    <property type="molecule type" value="Genomic_DNA"/>
</dbReference>
<dbReference type="AlphaFoldDB" id="A0A1X9MFB1"/>
<reference evidence="1 2" key="1">
    <citation type="submission" date="2017-04" db="EMBL/GenBank/DDBJ databases">
        <title>Bacillus krulwichiae AM31D Genome sequencing and assembly.</title>
        <authorList>
            <person name="Krulwich T.A."/>
            <person name="Anastor L."/>
            <person name="Ehrlich R."/>
            <person name="Ehrlich G.D."/>
            <person name="Janto B."/>
        </authorList>
    </citation>
    <scope>NUCLEOTIDE SEQUENCE [LARGE SCALE GENOMIC DNA]</scope>
    <source>
        <strain evidence="1 2">AM31D</strain>
    </source>
</reference>
<dbReference type="RefSeq" id="WP_066160418.1">
    <property type="nucleotide sequence ID" value="NZ_CP020814.1"/>
</dbReference>
<dbReference type="KEGG" id="bkw:BkAM31D_21130"/>
<protein>
    <submittedName>
        <fullName evidence="1">Uncharacterized protein</fullName>
    </submittedName>
</protein>
<organism evidence="1 2">
    <name type="scientific">Halalkalibacter krulwichiae</name>
    <dbReference type="NCBI Taxonomy" id="199441"/>
    <lineage>
        <taxon>Bacteria</taxon>
        <taxon>Bacillati</taxon>
        <taxon>Bacillota</taxon>
        <taxon>Bacilli</taxon>
        <taxon>Bacillales</taxon>
        <taxon>Bacillaceae</taxon>
        <taxon>Halalkalibacter</taxon>
    </lineage>
</organism>
<gene>
    <name evidence="1" type="ORF">BkAM31D_21130</name>
</gene>
<evidence type="ECO:0000313" key="2">
    <source>
        <dbReference type="Proteomes" id="UP000193006"/>
    </source>
</evidence>
<dbReference type="STRING" id="199441.BkAM31D_21130"/>
<evidence type="ECO:0000313" key="1">
    <source>
        <dbReference type="EMBL" id="ARK32145.1"/>
    </source>
</evidence>
<proteinExistence type="predicted"/>
<name>A0A1X9MFB1_9BACI</name>